<organism evidence="9 10">
    <name type="scientific">Macrococcus brunensis</name>
    <dbReference type="NCBI Taxonomy" id="198483"/>
    <lineage>
        <taxon>Bacteria</taxon>
        <taxon>Bacillati</taxon>
        <taxon>Bacillota</taxon>
        <taxon>Bacilli</taxon>
        <taxon>Bacillales</taxon>
        <taxon>Staphylococcaceae</taxon>
        <taxon>Macrococcus</taxon>
    </lineage>
</organism>
<feature type="transmembrane region" description="Helical" evidence="7">
    <location>
        <begin position="263"/>
        <end position="280"/>
    </location>
</feature>
<dbReference type="AlphaFoldDB" id="A0A4R6BE51"/>
<feature type="transmembrane region" description="Helical" evidence="7">
    <location>
        <begin position="97"/>
        <end position="114"/>
    </location>
</feature>
<dbReference type="OrthoDB" id="2957247at2"/>
<accession>A0A4R6BE51</accession>
<keyword evidence="3" id="KW-1003">Cell membrane</keyword>
<keyword evidence="4 7" id="KW-0812">Transmembrane</keyword>
<keyword evidence="2" id="KW-0813">Transport</keyword>
<evidence type="ECO:0000256" key="3">
    <source>
        <dbReference type="ARBA" id="ARBA00022475"/>
    </source>
</evidence>
<feature type="transmembrane region" description="Helical" evidence="7">
    <location>
        <begin position="346"/>
        <end position="365"/>
    </location>
</feature>
<dbReference type="SUPFAM" id="SSF103473">
    <property type="entry name" value="MFS general substrate transporter"/>
    <property type="match status" value="1"/>
</dbReference>
<dbReference type="RefSeq" id="WP_133431738.1">
    <property type="nucleotide sequence ID" value="NZ_CP092179.1"/>
</dbReference>
<evidence type="ECO:0000256" key="7">
    <source>
        <dbReference type="SAM" id="Phobius"/>
    </source>
</evidence>
<feature type="transmembrane region" description="Helical" evidence="7">
    <location>
        <begin position="198"/>
        <end position="221"/>
    </location>
</feature>
<dbReference type="InterPro" id="IPR020846">
    <property type="entry name" value="MFS_dom"/>
</dbReference>
<feature type="transmembrane region" description="Helical" evidence="7">
    <location>
        <begin position="320"/>
        <end position="340"/>
    </location>
</feature>
<feature type="transmembrane region" description="Helical" evidence="7">
    <location>
        <begin position="160"/>
        <end position="177"/>
    </location>
</feature>
<sequence>MNKQNEIVFTGIVFIAMAYGISRFSYGLLLPYFGDDLELSNQVSGMISAISYLTYCLGLVSMFTIFKNYQPRAILLISGSLSLYGLYNLMVAEEYPLFGAGVIILGYAAGLATAPFGQIIKEKVSYGHQDRSNSWINTGIGVGLILVGIIVWIVGDAWRISYAIFLVISLIIMYFSYKKLPKVDMSHLNYKTDLRNIFVGRKMIISTVLLGIGTSAYWTYFQSYVFQTPHDDVKNLFWIMLGVGGVLGGFAGHMNERMGTVKVHILTCVLLAIANVTLVVTENFFLMIFSTTLFGLVYVFAMGVYAFWCARCYTEYPAMGIIVTFVSLAAGQFLGTFLSGFLLERFGYQGLFYIYGAFSFLNIFFRPLAEELADI</sequence>
<dbReference type="GO" id="GO:0022857">
    <property type="term" value="F:transmembrane transporter activity"/>
    <property type="evidence" value="ECO:0007669"/>
    <property type="project" value="InterPro"/>
</dbReference>
<feature type="transmembrane region" description="Helical" evidence="7">
    <location>
        <begin position="233"/>
        <end position="251"/>
    </location>
</feature>
<dbReference type="InterPro" id="IPR011701">
    <property type="entry name" value="MFS"/>
</dbReference>
<evidence type="ECO:0000313" key="10">
    <source>
        <dbReference type="Proteomes" id="UP000295310"/>
    </source>
</evidence>
<dbReference type="PANTHER" id="PTHR43124">
    <property type="entry name" value="PURINE EFFLUX PUMP PBUE"/>
    <property type="match status" value="1"/>
</dbReference>
<reference evidence="9 10" key="1">
    <citation type="submission" date="2019-01" db="EMBL/GenBank/DDBJ databases">
        <title>Draft genome sequences of the type strains of six Macrococcus species.</title>
        <authorList>
            <person name="Mazhar S."/>
            <person name="Altermann E."/>
            <person name="Hill C."/>
            <person name="Mcauliffe O."/>
        </authorList>
    </citation>
    <scope>NUCLEOTIDE SEQUENCE [LARGE SCALE GENOMIC DNA]</scope>
    <source>
        <strain evidence="9 10">CCM4811</strain>
    </source>
</reference>
<protein>
    <submittedName>
        <fullName evidence="9">MFS transporter</fullName>
    </submittedName>
</protein>
<dbReference type="GO" id="GO:0005886">
    <property type="term" value="C:plasma membrane"/>
    <property type="evidence" value="ECO:0007669"/>
    <property type="project" value="UniProtKB-SubCell"/>
</dbReference>
<keyword evidence="5 7" id="KW-1133">Transmembrane helix</keyword>
<proteinExistence type="predicted"/>
<keyword evidence="6 7" id="KW-0472">Membrane</keyword>
<comment type="caution">
    <text evidence="9">The sequence shown here is derived from an EMBL/GenBank/DDBJ whole genome shotgun (WGS) entry which is preliminary data.</text>
</comment>
<feature type="domain" description="Major facilitator superfamily (MFS) profile" evidence="8">
    <location>
        <begin position="8"/>
        <end position="374"/>
    </location>
</feature>
<dbReference type="InterPro" id="IPR050189">
    <property type="entry name" value="MFS_Efflux_Transporters"/>
</dbReference>
<evidence type="ECO:0000256" key="5">
    <source>
        <dbReference type="ARBA" id="ARBA00022989"/>
    </source>
</evidence>
<dbReference type="Proteomes" id="UP000295310">
    <property type="component" value="Unassembled WGS sequence"/>
</dbReference>
<feature type="transmembrane region" description="Helical" evidence="7">
    <location>
        <begin position="286"/>
        <end position="308"/>
    </location>
</feature>
<gene>
    <name evidence="9" type="ORF">ERX27_04990</name>
</gene>
<dbReference type="Pfam" id="PF07690">
    <property type="entry name" value="MFS_1"/>
    <property type="match status" value="1"/>
</dbReference>
<evidence type="ECO:0000256" key="6">
    <source>
        <dbReference type="ARBA" id="ARBA00023136"/>
    </source>
</evidence>
<dbReference type="InterPro" id="IPR036259">
    <property type="entry name" value="MFS_trans_sf"/>
</dbReference>
<dbReference type="PANTHER" id="PTHR43124:SF3">
    <property type="entry name" value="CHLORAMPHENICOL EFFLUX PUMP RV0191"/>
    <property type="match status" value="1"/>
</dbReference>
<feature type="transmembrane region" description="Helical" evidence="7">
    <location>
        <begin position="46"/>
        <end position="66"/>
    </location>
</feature>
<dbReference type="PROSITE" id="PS50850">
    <property type="entry name" value="MFS"/>
    <property type="match status" value="1"/>
</dbReference>
<feature type="transmembrane region" description="Helical" evidence="7">
    <location>
        <begin position="7"/>
        <end position="26"/>
    </location>
</feature>
<dbReference type="EMBL" id="SCWA01000007">
    <property type="protein sequence ID" value="TDL98035.1"/>
    <property type="molecule type" value="Genomic_DNA"/>
</dbReference>
<name>A0A4R6BE51_9STAP</name>
<feature type="transmembrane region" description="Helical" evidence="7">
    <location>
        <begin position="73"/>
        <end position="91"/>
    </location>
</feature>
<feature type="transmembrane region" description="Helical" evidence="7">
    <location>
        <begin position="135"/>
        <end position="154"/>
    </location>
</feature>
<keyword evidence="10" id="KW-1185">Reference proteome</keyword>
<comment type="subcellular location">
    <subcellularLocation>
        <location evidence="1">Cell membrane</location>
        <topology evidence="1">Multi-pass membrane protein</topology>
    </subcellularLocation>
</comment>
<evidence type="ECO:0000256" key="2">
    <source>
        <dbReference type="ARBA" id="ARBA00022448"/>
    </source>
</evidence>
<evidence type="ECO:0000256" key="4">
    <source>
        <dbReference type="ARBA" id="ARBA00022692"/>
    </source>
</evidence>
<evidence type="ECO:0000259" key="8">
    <source>
        <dbReference type="PROSITE" id="PS50850"/>
    </source>
</evidence>
<dbReference type="Gene3D" id="1.20.1250.20">
    <property type="entry name" value="MFS general substrate transporter like domains"/>
    <property type="match status" value="2"/>
</dbReference>
<evidence type="ECO:0000256" key="1">
    <source>
        <dbReference type="ARBA" id="ARBA00004651"/>
    </source>
</evidence>
<evidence type="ECO:0000313" key="9">
    <source>
        <dbReference type="EMBL" id="TDL98035.1"/>
    </source>
</evidence>